<evidence type="ECO:0000256" key="2">
    <source>
        <dbReference type="SAM" id="MobiDB-lite"/>
    </source>
</evidence>
<evidence type="ECO:0000256" key="1">
    <source>
        <dbReference type="ARBA" id="ARBA00025604"/>
    </source>
</evidence>
<comment type="function">
    <text evidence="1">Binds mRNA; thus facilitating recognition of the initiation point. It is needed to translate mRNA with a short Shine-Dalgarno (SD) purine-rich sequence.</text>
</comment>
<name>A0A9D1JU00_9FIRM</name>
<feature type="domain" description="S1 motif" evidence="3">
    <location>
        <begin position="6"/>
        <end position="73"/>
    </location>
</feature>
<feature type="compositionally biased region" description="Basic and acidic residues" evidence="2">
    <location>
        <begin position="97"/>
        <end position="114"/>
    </location>
</feature>
<reference evidence="4" key="2">
    <citation type="journal article" date="2021" name="PeerJ">
        <title>Extensive microbial diversity within the chicken gut microbiome revealed by metagenomics and culture.</title>
        <authorList>
            <person name="Gilroy R."/>
            <person name="Ravi A."/>
            <person name="Getino M."/>
            <person name="Pursley I."/>
            <person name="Horton D.L."/>
            <person name="Alikhan N.F."/>
            <person name="Baker D."/>
            <person name="Gharbi K."/>
            <person name="Hall N."/>
            <person name="Watson M."/>
            <person name="Adriaenssens E.M."/>
            <person name="Foster-Nyarko E."/>
            <person name="Jarju S."/>
            <person name="Secka A."/>
            <person name="Antonio M."/>
            <person name="Oren A."/>
            <person name="Chaudhuri R.R."/>
            <person name="La Ragione R."/>
            <person name="Hildebrand F."/>
            <person name="Pallen M.J."/>
        </authorList>
    </citation>
    <scope>NUCLEOTIDE SEQUENCE</scope>
    <source>
        <strain evidence="4">ChiBcec16-1751</strain>
    </source>
</reference>
<sequence>MDFTVGTIVEGKVKSITKFGAFISLPGNQTGMVHISEIAHAYVSDIHEHLTEGQDVKVMVISMENGKINLSIKRTQEPPRQQNERGPRPAQANRGRPPFDRSKGPQSDRPRDGFRSSSPKDPQSFDDMLKQFMQDSDSKISSLRQYSDHRSRSRRR</sequence>
<dbReference type="GO" id="GO:0003729">
    <property type="term" value="F:mRNA binding"/>
    <property type="evidence" value="ECO:0007669"/>
    <property type="project" value="TreeGrafter"/>
</dbReference>
<evidence type="ECO:0000313" key="5">
    <source>
        <dbReference type="Proteomes" id="UP000886741"/>
    </source>
</evidence>
<accession>A0A9D1JU00</accession>
<gene>
    <name evidence="4" type="ORF">IAA83_07815</name>
</gene>
<dbReference type="GO" id="GO:0006412">
    <property type="term" value="P:translation"/>
    <property type="evidence" value="ECO:0007669"/>
    <property type="project" value="TreeGrafter"/>
</dbReference>
<dbReference type="InterPro" id="IPR050437">
    <property type="entry name" value="Ribos_protein_bS1-like"/>
</dbReference>
<dbReference type="SUPFAM" id="SSF50249">
    <property type="entry name" value="Nucleic acid-binding proteins"/>
    <property type="match status" value="1"/>
</dbReference>
<proteinExistence type="predicted"/>
<dbReference type="SMART" id="SM00316">
    <property type="entry name" value="S1"/>
    <property type="match status" value="1"/>
</dbReference>
<feature type="compositionally biased region" description="Basic and acidic residues" evidence="2">
    <location>
        <begin position="74"/>
        <end position="87"/>
    </location>
</feature>
<dbReference type="InterPro" id="IPR003029">
    <property type="entry name" value="S1_domain"/>
</dbReference>
<evidence type="ECO:0000259" key="3">
    <source>
        <dbReference type="PROSITE" id="PS50126"/>
    </source>
</evidence>
<organism evidence="4 5">
    <name type="scientific">Candidatus Avoscillospira avistercoris</name>
    <dbReference type="NCBI Taxonomy" id="2840707"/>
    <lineage>
        <taxon>Bacteria</taxon>
        <taxon>Bacillati</taxon>
        <taxon>Bacillota</taxon>
        <taxon>Clostridia</taxon>
        <taxon>Eubacteriales</taxon>
        <taxon>Oscillospiraceae</taxon>
        <taxon>Oscillospiraceae incertae sedis</taxon>
        <taxon>Candidatus Avoscillospira</taxon>
    </lineage>
</organism>
<evidence type="ECO:0000313" key="4">
    <source>
        <dbReference type="EMBL" id="HIS65258.1"/>
    </source>
</evidence>
<dbReference type="Gene3D" id="2.40.50.140">
    <property type="entry name" value="Nucleic acid-binding proteins"/>
    <property type="match status" value="1"/>
</dbReference>
<dbReference type="EMBL" id="DVJJ01000118">
    <property type="protein sequence ID" value="HIS65258.1"/>
    <property type="molecule type" value="Genomic_DNA"/>
</dbReference>
<dbReference type="FunFam" id="2.40.50.140:FF:000103">
    <property type="entry name" value="protein RRP5 homolog"/>
    <property type="match status" value="1"/>
</dbReference>
<dbReference type="AlphaFoldDB" id="A0A9D1JU00"/>
<dbReference type="Pfam" id="PF00575">
    <property type="entry name" value="S1"/>
    <property type="match status" value="1"/>
</dbReference>
<feature type="region of interest" description="Disordered" evidence="2">
    <location>
        <begin position="68"/>
        <end position="156"/>
    </location>
</feature>
<protein>
    <submittedName>
        <fullName evidence="4">S1 RNA-binding domain-containing protein</fullName>
    </submittedName>
</protein>
<dbReference type="PANTHER" id="PTHR10724">
    <property type="entry name" value="30S RIBOSOMAL PROTEIN S1"/>
    <property type="match status" value="1"/>
</dbReference>
<dbReference type="GO" id="GO:0003735">
    <property type="term" value="F:structural constituent of ribosome"/>
    <property type="evidence" value="ECO:0007669"/>
    <property type="project" value="TreeGrafter"/>
</dbReference>
<feature type="compositionally biased region" description="Polar residues" evidence="2">
    <location>
        <begin position="133"/>
        <end position="145"/>
    </location>
</feature>
<dbReference type="PROSITE" id="PS50126">
    <property type="entry name" value="S1"/>
    <property type="match status" value="1"/>
</dbReference>
<dbReference type="Proteomes" id="UP000886741">
    <property type="component" value="Unassembled WGS sequence"/>
</dbReference>
<reference evidence="4" key="1">
    <citation type="submission" date="2020-10" db="EMBL/GenBank/DDBJ databases">
        <authorList>
            <person name="Gilroy R."/>
        </authorList>
    </citation>
    <scope>NUCLEOTIDE SEQUENCE</scope>
    <source>
        <strain evidence="4">ChiBcec16-1751</strain>
    </source>
</reference>
<comment type="caution">
    <text evidence="4">The sequence shown here is derived from an EMBL/GenBank/DDBJ whole genome shotgun (WGS) entry which is preliminary data.</text>
</comment>
<dbReference type="CDD" id="cd05692">
    <property type="entry name" value="S1_RPS1_repeat_hs4"/>
    <property type="match status" value="1"/>
</dbReference>
<dbReference type="InterPro" id="IPR012340">
    <property type="entry name" value="NA-bd_OB-fold"/>
</dbReference>